<dbReference type="Gene3D" id="3.20.20.70">
    <property type="entry name" value="Aldolase class I"/>
    <property type="match status" value="1"/>
</dbReference>
<name>A0A1Y1V4C5_9FUNG</name>
<organism evidence="5 6">
    <name type="scientific">Piromyces finnis</name>
    <dbReference type="NCBI Taxonomy" id="1754191"/>
    <lineage>
        <taxon>Eukaryota</taxon>
        <taxon>Fungi</taxon>
        <taxon>Fungi incertae sedis</taxon>
        <taxon>Chytridiomycota</taxon>
        <taxon>Chytridiomycota incertae sedis</taxon>
        <taxon>Neocallimastigomycetes</taxon>
        <taxon>Neocallimastigales</taxon>
        <taxon>Neocallimastigaceae</taxon>
        <taxon>Piromyces</taxon>
    </lineage>
</organism>
<reference evidence="5 6" key="1">
    <citation type="submission" date="2016-08" db="EMBL/GenBank/DDBJ databases">
        <title>Genomes of anaerobic fungi encode conserved fungal cellulosomes for biomass hydrolysis.</title>
        <authorList>
            <consortium name="DOE Joint Genome Institute"/>
            <person name="Haitjema C.H."/>
            <person name="Gilmore S.P."/>
            <person name="Henske J.K."/>
            <person name="Solomon K.V."/>
            <person name="De Groot R."/>
            <person name="Kuo A."/>
            <person name="Mondo S.J."/>
            <person name="Salamov A.A."/>
            <person name="Labutti K."/>
            <person name="Zhao Z."/>
            <person name="Chiniquy J."/>
            <person name="Barry K."/>
            <person name="Brewer H.M."/>
            <person name="Purvine S.O."/>
            <person name="Wright A.T."/>
            <person name="Boxma B."/>
            <person name="Van Alen T."/>
            <person name="Hackstein J.H."/>
            <person name="Baker S.E."/>
            <person name="Grigoriev I.V."/>
            <person name="O'Malley M.A."/>
        </authorList>
    </citation>
    <scope>NUCLEOTIDE SEQUENCE [LARGE SCALE GENOMIC DNA]</scope>
    <source>
        <strain evidence="6">finn</strain>
    </source>
</reference>
<comment type="catalytic activity">
    <reaction evidence="4">
        <text>alpha-D-galactosyl-(1-&gt;3)-1D-myo-inositol + sucrose = raffinose + myo-inositol</text>
        <dbReference type="Rhea" id="RHEA:20161"/>
        <dbReference type="ChEBI" id="CHEBI:16634"/>
        <dbReference type="ChEBI" id="CHEBI:17268"/>
        <dbReference type="ChEBI" id="CHEBI:17505"/>
        <dbReference type="ChEBI" id="CHEBI:17992"/>
        <dbReference type="EC" id="2.4.1.82"/>
    </reaction>
</comment>
<dbReference type="SUPFAM" id="SSF51445">
    <property type="entry name" value="(Trans)glycosidases"/>
    <property type="match status" value="1"/>
</dbReference>
<evidence type="ECO:0000313" key="6">
    <source>
        <dbReference type="Proteomes" id="UP000193719"/>
    </source>
</evidence>
<dbReference type="InterPro" id="IPR013785">
    <property type="entry name" value="Aldolase_TIM"/>
</dbReference>
<keyword evidence="6" id="KW-1185">Reference proteome</keyword>
<accession>A0A1Y1V4C5</accession>
<dbReference type="PANTHER" id="PTHR31268:SF32">
    <property type="entry name" value="GALACTINOL--SUCROSE GALACTOSYLTRANSFERASE 2-RELATED"/>
    <property type="match status" value="1"/>
</dbReference>
<gene>
    <name evidence="5" type="ORF">BCR36DRAFT_371982</name>
</gene>
<comment type="caution">
    <text evidence="5">The sequence shown here is derived from an EMBL/GenBank/DDBJ whole genome shotgun (WGS) entry which is preliminary data.</text>
</comment>
<dbReference type="EMBL" id="MCFH01000033">
    <property type="protein sequence ID" value="ORX46886.1"/>
    <property type="molecule type" value="Genomic_DNA"/>
</dbReference>
<dbReference type="Proteomes" id="UP000193719">
    <property type="component" value="Unassembled WGS sequence"/>
</dbReference>
<dbReference type="Pfam" id="PF05691">
    <property type="entry name" value="Raffinose_syn"/>
    <property type="match status" value="2"/>
</dbReference>
<dbReference type="AlphaFoldDB" id="A0A1Y1V4C5"/>
<dbReference type="STRING" id="1754191.A0A1Y1V4C5"/>
<evidence type="ECO:0000256" key="2">
    <source>
        <dbReference type="ARBA" id="ARBA00007240"/>
    </source>
</evidence>
<reference evidence="5 6" key="2">
    <citation type="submission" date="2016-08" db="EMBL/GenBank/DDBJ databases">
        <title>Pervasive Adenine N6-methylation of Active Genes in Fungi.</title>
        <authorList>
            <consortium name="DOE Joint Genome Institute"/>
            <person name="Mondo S.J."/>
            <person name="Dannebaum R.O."/>
            <person name="Kuo R.C."/>
            <person name="Labutti K."/>
            <person name="Haridas S."/>
            <person name="Kuo A."/>
            <person name="Salamov A."/>
            <person name="Ahrendt S.R."/>
            <person name="Lipzen A."/>
            <person name="Sullivan W."/>
            <person name="Andreopoulos W.B."/>
            <person name="Clum A."/>
            <person name="Lindquist E."/>
            <person name="Daum C."/>
            <person name="Ramamoorthy G.K."/>
            <person name="Gryganskyi A."/>
            <person name="Culley D."/>
            <person name="Magnuson J.K."/>
            <person name="James T.Y."/>
            <person name="O'Malley M.A."/>
            <person name="Stajich J.E."/>
            <person name="Spatafora J.W."/>
            <person name="Visel A."/>
            <person name="Grigoriev I.V."/>
        </authorList>
    </citation>
    <scope>NUCLEOTIDE SEQUENCE [LARGE SCALE GENOMIC DNA]</scope>
    <source>
        <strain evidence="6">finn</strain>
    </source>
</reference>
<dbReference type="InterPro" id="IPR008811">
    <property type="entry name" value="Glycosyl_hydrolases_36"/>
</dbReference>
<comment type="similarity">
    <text evidence="2">Belongs to the glycosyl hydrolases 36 family.</text>
</comment>
<protein>
    <submittedName>
        <fullName evidence="5">Glycoside hydrolase</fullName>
    </submittedName>
</protein>
<dbReference type="GO" id="GO:0047274">
    <property type="term" value="F:galactinol-sucrose galactosyltransferase activity"/>
    <property type="evidence" value="ECO:0007669"/>
    <property type="project" value="UniProtKB-EC"/>
</dbReference>
<dbReference type="OrthoDB" id="4664297at2759"/>
<evidence type="ECO:0000313" key="5">
    <source>
        <dbReference type="EMBL" id="ORX46886.1"/>
    </source>
</evidence>
<dbReference type="PANTHER" id="PTHR31268">
    <property type="match status" value="1"/>
</dbReference>
<proteinExistence type="inferred from homology"/>
<keyword evidence="5" id="KW-0378">Hydrolase</keyword>
<comment type="catalytic activity">
    <reaction evidence="1">
        <text>Hydrolysis of terminal, non-reducing alpha-D-galactose residues in alpha-D-galactosides, including galactose oligosaccharides, galactomannans and galactolipids.</text>
        <dbReference type="EC" id="3.2.1.22"/>
    </reaction>
</comment>
<dbReference type="GO" id="GO:0004557">
    <property type="term" value="F:alpha-galactosidase activity"/>
    <property type="evidence" value="ECO:0007669"/>
    <property type="project" value="UniProtKB-EC"/>
</dbReference>
<evidence type="ECO:0000256" key="3">
    <source>
        <dbReference type="ARBA" id="ARBA00023277"/>
    </source>
</evidence>
<evidence type="ECO:0000256" key="1">
    <source>
        <dbReference type="ARBA" id="ARBA00001255"/>
    </source>
</evidence>
<evidence type="ECO:0000256" key="4">
    <source>
        <dbReference type="ARBA" id="ARBA00049426"/>
    </source>
</evidence>
<keyword evidence="3" id="KW-0119">Carbohydrate metabolism</keyword>
<sequence>MSPQLSSEIDKVQVYSNFMFDDLNRNYWGVTVNLREDTNPRPPILGLPVDDNKVIRRFRGDFTFHRPGEYEFTLRATLNVPGSNDEHIWWAGKDGQNGKIIVKQASSRYEKDIKSLNDVLIPTEPIEVDLTKNSDPNILYSGFMKIPLNSLIVSKFYPVDMLNWVAFTKANDHWIEPISNDCKYFQWDNKDAIFLLYQRTDGYYVFLVPISNDKITLSLTSRYHDGSFNVNTIFKSCDYQEDNVLMYVSIGKSNIYNIINSSMEQISKKFSKNNNIFSQIMNSINNDETPFWKSLGWCTWNTCYKDVNADKVVQGLNEFKALNIPIEYLIIDDGWQKYSNNDKLEQFEPDESKFPKGLDTLITTAKKEYNVKYVGYWKGISPSSQLASLYKTIDINSVDLTIVRSSEIERFYNDYYSYLKSLGIDFVKIDNQASFDKIINELPDGENIQCWKSYQKAIWNASITNFNARTIHSMAHSPHIIYDLIVSLSSVGKIPHAIFRNSDDFFPDVEVTHTKHIYTNCINNLWSSTLGIRPDWDMFQSYHKYGNFHAAARALSGGPIYISDEFGKHDPKVLHRLFIGTGEKDDSKILMFDKPALPCERSIFRDPRKVNQSLKIFNNTKNYSVIGMFNCMDHIIADYIRLADIPNIDIHHQVYGVYMFNNRVVRKLKFLQQDIWTILKPTEFELAWITPLDIRRSTSRAIPSLGIYNNQTISVSAACFGLVDKFNGCLAVNFHGFTSENYGQDSGPIFEANLSARGVVGFFVDVEIDGNQRENVNDFMSVFIDGVRAPVGSVIYEKHYAAAAGGGLLLVDTKLDNIKDSLDNINIEIHFLC</sequence>
<dbReference type="InterPro" id="IPR017853">
    <property type="entry name" value="GH"/>
</dbReference>